<evidence type="ECO:0008006" key="3">
    <source>
        <dbReference type="Google" id="ProtNLM"/>
    </source>
</evidence>
<organism evidence="1 2">
    <name type="scientific">Desulfosporosinus hippei DSM 8344</name>
    <dbReference type="NCBI Taxonomy" id="1121419"/>
    <lineage>
        <taxon>Bacteria</taxon>
        <taxon>Bacillati</taxon>
        <taxon>Bacillota</taxon>
        <taxon>Clostridia</taxon>
        <taxon>Eubacteriales</taxon>
        <taxon>Desulfitobacteriaceae</taxon>
        <taxon>Desulfosporosinus</taxon>
    </lineage>
</organism>
<protein>
    <recommendedName>
        <fullName evidence="3">Transposase</fullName>
    </recommendedName>
</protein>
<dbReference type="EMBL" id="FNCP01000012">
    <property type="protein sequence ID" value="SDH31922.1"/>
    <property type="molecule type" value="Genomic_DNA"/>
</dbReference>
<dbReference type="STRING" id="1121419.SAMN05443529_11223"/>
<accession>A0A1G8BFA6</accession>
<reference evidence="2" key="1">
    <citation type="submission" date="2016-10" db="EMBL/GenBank/DDBJ databases">
        <authorList>
            <person name="Varghese N."/>
            <person name="Submissions S."/>
        </authorList>
    </citation>
    <scope>NUCLEOTIDE SEQUENCE [LARGE SCALE GENOMIC DNA]</scope>
    <source>
        <strain evidence="2">DSM 8344</strain>
    </source>
</reference>
<evidence type="ECO:0000313" key="1">
    <source>
        <dbReference type="EMBL" id="SDH31922.1"/>
    </source>
</evidence>
<keyword evidence="2" id="KW-1185">Reference proteome</keyword>
<proteinExistence type="predicted"/>
<name>A0A1G8BFA6_9FIRM</name>
<sequence length="101" mass="12109">MFARKKGLDHHSIKSTEAHVKKGIYHIQNVNNYHKRLKDWLAHFNGVASKYLDNYLAWFRFLDSKGFEKTKENLKDMLYTSCLYQMRETYRSLRLSEFSVA</sequence>
<evidence type="ECO:0000313" key="2">
    <source>
        <dbReference type="Proteomes" id="UP000198656"/>
    </source>
</evidence>
<dbReference type="Proteomes" id="UP000198656">
    <property type="component" value="Unassembled WGS sequence"/>
</dbReference>
<dbReference type="AlphaFoldDB" id="A0A1G8BFA6"/>
<gene>
    <name evidence="1" type="ORF">SAMN05443529_11223</name>
</gene>